<dbReference type="InterPro" id="IPR044822">
    <property type="entry name" value="Myb_DNA-bind_4"/>
</dbReference>
<protein>
    <recommendedName>
        <fullName evidence="8">Myb-like domain-containing protein</fullName>
    </recommendedName>
</protein>
<accession>A0ABD0V6W3</accession>
<keyword evidence="10" id="KW-1185">Reference proteome</keyword>
<organism evidence="9 10">
    <name type="scientific">Dendrobium thyrsiflorum</name>
    <name type="common">Pinecone-like raceme dendrobium</name>
    <name type="synonym">Orchid</name>
    <dbReference type="NCBI Taxonomy" id="117978"/>
    <lineage>
        <taxon>Eukaryota</taxon>
        <taxon>Viridiplantae</taxon>
        <taxon>Streptophyta</taxon>
        <taxon>Embryophyta</taxon>
        <taxon>Tracheophyta</taxon>
        <taxon>Spermatophyta</taxon>
        <taxon>Magnoliopsida</taxon>
        <taxon>Liliopsida</taxon>
        <taxon>Asparagales</taxon>
        <taxon>Orchidaceae</taxon>
        <taxon>Epidendroideae</taxon>
        <taxon>Malaxideae</taxon>
        <taxon>Dendrobiinae</taxon>
        <taxon>Dendrobium</taxon>
    </lineage>
</organism>
<gene>
    <name evidence="9" type="ORF">M5K25_010008</name>
</gene>
<keyword evidence="6" id="KW-0539">Nucleus</keyword>
<feature type="region of interest" description="Disordered" evidence="7">
    <location>
        <begin position="1"/>
        <end position="35"/>
    </location>
</feature>
<comment type="caution">
    <text evidence="9">The sequence shown here is derived from an EMBL/GenBank/DDBJ whole genome shotgun (WGS) entry which is preliminary data.</text>
</comment>
<dbReference type="GO" id="GO:0006355">
    <property type="term" value="P:regulation of DNA-templated transcription"/>
    <property type="evidence" value="ECO:0007669"/>
    <property type="project" value="UniProtKB-ARBA"/>
</dbReference>
<name>A0ABD0V6W3_DENTH</name>
<feature type="domain" description="Myb-like" evidence="8">
    <location>
        <begin position="54"/>
        <end position="112"/>
    </location>
</feature>
<dbReference type="FunFam" id="1.10.10.60:FF:000061">
    <property type="entry name" value="Trihelix transcription factor GT-2"/>
    <property type="match status" value="1"/>
</dbReference>
<evidence type="ECO:0000313" key="9">
    <source>
        <dbReference type="EMBL" id="KAL0920837.1"/>
    </source>
</evidence>
<dbReference type="AlphaFoldDB" id="A0ABD0V6W3"/>
<evidence type="ECO:0000256" key="3">
    <source>
        <dbReference type="ARBA" id="ARBA00023015"/>
    </source>
</evidence>
<sequence length="585" mass="64969">MLQEEEDRPPPSDQLAAPISVRMPPPGTSSASAGNGFDEIAVERESGSGSPAGNRWPRQETMALLKIRSDMDPLFQEATLKAPLWEEVSRKLTEEGYQRSAKKCKEKFENVFKYYKRTKEARAGKTYRFFSQLEALRSSSSSVAGPPLPPTIASSSATMVNIEASSSGAAAPSPHTLLSVTVRPPPPPAAGPITTTTIPPPPTDAADGPSSSSNTSSYSGTESEDEDGGEASRKRKRERREEPDGSRKMIAFFEGLIKKVMDQQETMLQRFLEAIERREQNRMIREEAWRRQEKSRISREHELAAQERAAAASRDDAIISFLQKLTGQKIPIPPPPQPPQTTVDPAEETPTSPPPPPPPPRHEEPHQPPKEMTLGSSSRRTIEPILSSRWPKSEVHALINLRSGMESRYLESIPKGPLWEEMSACMGRLGYNRSAKRCKEKWENINKYYKKVKESNKNRPEDAKTCPYFHQLDALYRAKILGGAGTAGQTLSTDDHQLAIISPTAAITKQQDDRLSFFEQGSSSVSLVKKPEDIVKKKIEQAIVEPESKKKEKGGSFRFRIQQYIMPRVLSGGSIGQNNLSAMVR</sequence>
<feature type="region of interest" description="Disordered" evidence="7">
    <location>
        <begin position="328"/>
        <end position="379"/>
    </location>
</feature>
<evidence type="ECO:0000259" key="8">
    <source>
        <dbReference type="PROSITE" id="PS50090"/>
    </source>
</evidence>
<dbReference type="FunFam" id="1.10.10.60:FF:000092">
    <property type="entry name" value="Trihelix transcription factor GT-2"/>
    <property type="match status" value="1"/>
</dbReference>
<reference evidence="9 10" key="1">
    <citation type="journal article" date="2024" name="Plant Biotechnol. J.">
        <title>Dendrobium thyrsiflorum genome and its molecular insights into genes involved in important horticultural traits.</title>
        <authorList>
            <person name="Chen B."/>
            <person name="Wang J.Y."/>
            <person name="Zheng P.J."/>
            <person name="Li K.L."/>
            <person name="Liang Y.M."/>
            <person name="Chen X.F."/>
            <person name="Zhang C."/>
            <person name="Zhao X."/>
            <person name="He X."/>
            <person name="Zhang G.Q."/>
            <person name="Liu Z.J."/>
            <person name="Xu Q."/>
        </authorList>
    </citation>
    <scope>NUCLEOTIDE SEQUENCE [LARGE SCALE GENOMIC DNA]</scope>
    <source>
        <strain evidence="9">GZMU011</strain>
    </source>
</reference>
<evidence type="ECO:0000256" key="1">
    <source>
        <dbReference type="ARBA" id="ARBA00004123"/>
    </source>
</evidence>
<dbReference type="SMART" id="SM00717">
    <property type="entry name" value="SANT"/>
    <property type="match status" value="2"/>
</dbReference>
<dbReference type="GO" id="GO:0005634">
    <property type="term" value="C:nucleus"/>
    <property type="evidence" value="ECO:0007669"/>
    <property type="project" value="UniProtKB-SubCell"/>
</dbReference>
<keyword evidence="2" id="KW-0677">Repeat</keyword>
<dbReference type="CDD" id="cd12203">
    <property type="entry name" value="GT1"/>
    <property type="match status" value="2"/>
</dbReference>
<dbReference type="Gene3D" id="1.10.10.60">
    <property type="entry name" value="Homeodomain-like"/>
    <property type="match status" value="2"/>
</dbReference>
<proteinExistence type="predicted"/>
<dbReference type="GO" id="GO:0003677">
    <property type="term" value="F:DNA binding"/>
    <property type="evidence" value="ECO:0007669"/>
    <property type="project" value="UniProtKB-KW"/>
</dbReference>
<evidence type="ECO:0000256" key="2">
    <source>
        <dbReference type="ARBA" id="ARBA00022737"/>
    </source>
</evidence>
<dbReference type="EMBL" id="JANQDX010000008">
    <property type="protein sequence ID" value="KAL0920837.1"/>
    <property type="molecule type" value="Genomic_DNA"/>
</dbReference>
<feature type="region of interest" description="Disordered" evidence="7">
    <location>
        <begin position="165"/>
        <end position="246"/>
    </location>
</feature>
<feature type="compositionally biased region" description="Low complexity" evidence="7">
    <location>
        <begin position="204"/>
        <end position="221"/>
    </location>
</feature>
<evidence type="ECO:0000256" key="6">
    <source>
        <dbReference type="ARBA" id="ARBA00023242"/>
    </source>
</evidence>
<evidence type="ECO:0000313" key="10">
    <source>
        <dbReference type="Proteomes" id="UP001552299"/>
    </source>
</evidence>
<evidence type="ECO:0000256" key="5">
    <source>
        <dbReference type="ARBA" id="ARBA00023163"/>
    </source>
</evidence>
<feature type="domain" description="Myb-like" evidence="8">
    <location>
        <begin position="388"/>
        <end position="446"/>
    </location>
</feature>
<evidence type="ECO:0000256" key="4">
    <source>
        <dbReference type="ARBA" id="ARBA00023125"/>
    </source>
</evidence>
<dbReference type="PROSITE" id="PS50090">
    <property type="entry name" value="MYB_LIKE"/>
    <property type="match status" value="2"/>
</dbReference>
<dbReference type="InterPro" id="IPR001005">
    <property type="entry name" value="SANT/Myb"/>
</dbReference>
<feature type="compositionally biased region" description="Low complexity" evidence="7">
    <location>
        <begin position="165"/>
        <end position="174"/>
    </location>
</feature>
<dbReference type="Pfam" id="PF13837">
    <property type="entry name" value="Myb_DNA-bind_4"/>
    <property type="match status" value="2"/>
</dbReference>
<keyword evidence="5" id="KW-0804">Transcription</keyword>
<keyword evidence="3" id="KW-0805">Transcription regulation</keyword>
<dbReference type="PANTHER" id="PTHR21654:SF84">
    <property type="entry name" value="SI:DKEY-66I24.7"/>
    <property type="match status" value="1"/>
</dbReference>
<dbReference type="PANTHER" id="PTHR21654">
    <property type="entry name" value="FI21293P1"/>
    <property type="match status" value="1"/>
</dbReference>
<evidence type="ECO:0000256" key="7">
    <source>
        <dbReference type="SAM" id="MobiDB-lite"/>
    </source>
</evidence>
<comment type="subcellular location">
    <subcellularLocation>
        <location evidence="1">Nucleus</location>
    </subcellularLocation>
</comment>
<keyword evidence="4" id="KW-0238">DNA-binding</keyword>
<feature type="compositionally biased region" description="Basic and acidic residues" evidence="7">
    <location>
        <begin position="360"/>
        <end position="369"/>
    </location>
</feature>
<dbReference type="Proteomes" id="UP001552299">
    <property type="component" value="Unassembled WGS sequence"/>
</dbReference>